<dbReference type="InterPro" id="IPR010982">
    <property type="entry name" value="Lambda_DNA-bd_dom_sf"/>
</dbReference>
<dbReference type="PANTHER" id="PTHR46797">
    <property type="entry name" value="HTH-TYPE TRANSCRIPTIONAL REGULATOR"/>
    <property type="match status" value="1"/>
</dbReference>
<comment type="caution">
    <text evidence="5">The sequence shown here is derived from an EMBL/GenBank/DDBJ whole genome shotgun (WGS) entry which is preliminary data.</text>
</comment>
<dbReference type="SMART" id="SM00530">
    <property type="entry name" value="HTH_XRE"/>
    <property type="match status" value="1"/>
</dbReference>
<proteinExistence type="predicted"/>
<reference evidence="6" key="1">
    <citation type="submission" date="2023-05" db="EMBL/GenBank/DDBJ databases">
        <title>Sedimentitalea sp. nov. JM2-8.</title>
        <authorList>
            <person name="Huang J."/>
        </authorList>
    </citation>
    <scope>NUCLEOTIDE SEQUENCE [LARGE SCALE GENOMIC DNA]</scope>
    <source>
        <strain evidence="6">KHS03</strain>
    </source>
</reference>
<dbReference type="Proteomes" id="UP001255416">
    <property type="component" value="Unassembled WGS sequence"/>
</dbReference>
<evidence type="ECO:0000313" key="5">
    <source>
        <dbReference type="EMBL" id="MDU9002506.1"/>
    </source>
</evidence>
<sequence length="435" mass="47491">MARDTLTGSRIRERRSIAGMRQADLARQVGISASYLNLIEHNRRRIGGKLLLDIAQVLGVEPSMLTQGAEAALIATLREAAADAGAVAAEVDRADEFAGRFPGWAEVLAAGHRRIASLERAVETLSDRLTHDPHLAASLHEVLSTAAAIRSTASILAETGELEQEWRERFHKNLNEDSLRLAESSKALVAYLDESEDADERRGSPQEEVEAFVAMRGFHFVRIEDGTSEADALVRDAPELTSRGARLIAREVLTRYSEDAKAMPLEAFRDAIGRLGSDPIALAERFGADLSAVFRRLATMPDGVLASDVGLVVCDPSGSILYRKQVEGFALPRFGASCPLWPVFTALSRPMMPIRRRVSQLGRSAMLFDCMAVAQPVGTPLFDENPLYRSTMLILPVSGENEDKTTVQPVGSSCRVCPRSECHARREPSILSDGF</sequence>
<dbReference type="CDD" id="cd00093">
    <property type="entry name" value="HTH_XRE"/>
    <property type="match status" value="1"/>
</dbReference>
<dbReference type="RefSeq" id="WP_316772423.1">
    <property type="nucleotide sequence ID" value="NZ_JASMWN010000001.1"/>
</dbReference>
<dbReference type="InterPro" id="IPR001387">
    <property type="entry name" value="Cro/C1-type_HTH"/>
</dbReference>
<dbReference type="EMBL" id="JASMWN010000001">
    <property type="protein sequence ID" value="MDU9002506.1"/>
    <property type="molecule type" value="Genomic_DNA"/>
</dbReference>
<dbReference type="InterPro" id="IPR018653">
    <property type="entry name" value="ScfR_C"/>
</dbReference>
<evidence type="ECO:0000256" key="2">
    <source>
        <dbReference type="ARBA" id="ARBA00023125"/>
    </source>
</evidence>
<name>A0ABU3V8K2_9RHOB</name>
<dbReference type="Pfam" id="PF01381">
    <property type="entry name" value="HTH_3"/>
    <property type="match status" value="1"/>
</dbReference>
<evidence type="ECO:0000256" key="3">
    <source>
        <dbReference type="ARBA" id="ARBA00023163"/>
    </source>
</evidence>
<accession>A0ABU3V8K2</accession>
<dbReference type="Gene3D" id="1.10.260.40">
    <property type="entry name" value="lambda repressor-like DNA-binding domains"/>
    <property type="match status" value="1"/>
</dbReference>
<evidence type="ECO:0000256" key="1">
    <source>
        <dbReference type="ARBA" id="ARBA00023015"/>
    </source>
</evidence>
<dbReference type="InterPro" id="IPR050807">
    <property type="entry name" value="TransReg_Diox_bact_type"/>
</dbReference>
<dbReference type="PANTHER" id="PTHR46797:SF23">
    <property type="entry name" value="HTH-TYPE TRANSCRIPTIONAL REGULATOR SUTR"/>
    <property type="match status" value="1"/>
</dbReference>
<organism evidence="5 6">
    <name type="scientific">Sedimentitalea todarodis</name>
    <dbReference type="NCBI Taxonomy" id="1631240"/>
    <lineage>
        <taxon>Bacteria</taxon>
        <taxon>Pseudomonadati</taxon>
        <taxon>Pseudomonadota</taxon>
        <taxon>Alphaproteobacteria</taxon>
        <taxon>Rhodobacterales</taxon>
        <taxon>Paracoccaceae</taxon>
        <taxon>Sedimentitalea</taxon>
    </lineage>
</organism>
<dbReference type="Pfam" id="PF09856">
    <property type="entry name" value="ScfRs"/>
    <property type="match status" value="1"/>
</dbReference>
<keyword evidence="6" id="KW-1185">Reference proteome</keyword>
<keyword evidence="3" id="KW-0804">Transcription</keyword>
<dbReference type="PROSITE" id="PS50943">
    <property type="entry name" value="HTH_CROC1"/>
    <property type="match status" value="1"/>
</dbReference>
<keyword evidence="1" id="KW-0805">Transcription regulation</keyword>
<evidence type="ECO:0000259" key="4">
    <source>
        <dbReference type="PROSITE" id="PS50943"/>
    </source>
</evidence>
<evidence type="ECO:0000313" key="6">
    <source>
        <dbReference type="Proteomes" id="UP001255416"/>
    </source>
</evidence>
<gene>
    <name evidence="5" type="ORF">QO231_01420</name>
</gene>
<feature type="domain" description="HTH cro/C1-type" evidence="4">
    <location>
        <begin position="11"/>
        <end position="65"/>
    </location>
</feature>
<keyword evidence="2" id="KW-0238">DNA-binding</keyword>
<protein>
    <submittedName>
        <fullName evidence="5">Short-chain fatty acyl-CoA regulator family protein</fullName>
    </submittedName>
</protein>
<dbReference type="SUPFAM" id="SSF47413">
    <property type="entry name" value="lambda repressor-like DNA-binding domains"/>
    <property type="match status" value="1"/>
</dbReference>